<dbReference type="Proteomes" id="UP000565576">
    <property type="component" value="Unassembled WGS sequence"/>
</dbReference>
<proteinExistence type="predicted"/>
<dbReference type="InterPro" id="IPR010699">
    <property type="entry name" value="DUF1275"/>
</dbReference>
<organism evidence="2 3">
    <name type="scientific">Rhizobium lusitanum</name>
    <dbReference type="NCBI Taxonomy" id="293958"/>
    <lineage>
        <taxon>Bacteria</taxon>
        <taxon>Pseudomonadati</taxon>
        <taxon>Pseudomonadota</taxon>
        <taxon>Alphaproteobacteria</taxon>
        <taxon>Hyphomicrobiales</taxon>
        <taxon>Rhizobiaceae</taxon>
        <taxon>Rhizobium/Agrobacterium group</taxon>
        <taxon>Rhizobium</taxon>
    </lineage>
</organism>
<dbReference type="RefSeq" id="WP_184704726.1">
    <property type="nucleotide sequence ID" value="NZ_JACHBG010000005.1"/>
</dbReference>
<keyword evidence="1" id="KW-1133">Transmembrane helix</keyword>
<dbReference type="PANTHER" id="PTHR37314:SF5">
    <property type="entry name" value="SLR0142 PROTEIN"/>
    <property type="match status" value="1"/>
</dbReference>
<evidence type="ECO:0000313" key="3">
    <source>
        <dbReference type="Proteomes" id="UP000565576"/>
    </source>
</evidence>
<keyword evidence="1" id="KW-0472">Membrane</keyword>
<accession>A0A7X0IT90</accession>
<protein>
    <submittedName>
        <fullName evidence="2">Uncharacterized membrane protein YoaK (UPF0700 family)</fullName>
    </submittedName>
</protein>
<sequence>MKPSLPTLLSINGGYVDTAGFLALHGLFTAHVTGNFVTLGAALALGASGAVAKLLALPVFCIFVIFARLLGGDLSRRNLPTLQIVLTLKFLLLVLAAILALRFGPFGDGDGWQAILTGMILVAAMAIQTTAHRIHLGSTPPTTMMTGTTTQIMIDIADLLRGAKPEEKAAMKARLARMGAAVGGFALGCAVAAALFLLVGMACFLVPPVLALAGILMQAGNAEAKPA</sequence>
<keyword evidence="1" id="KW-0812">Transmembrane</keyword>
<gene>
    <name evidence="2" type="ORF">GGD46_002840</name>
</gene>
<dbReference type="PANTHER" id="PTHR37314">
    <property type="entry name" value="SLR0142 PROTEIN"/>
    <property type="match status" value="1"/>
</dbReference>
<feature type="transmembrane region" description="Helical" evidence="1">
    <location>
        <begin position="82"/>
        <end position="105"/>
    </location>
</feature>
<dbReference type="Pfam" id="PF06912">
    <property type="entry name" value="DUF1275"/>
    <property type="match status" value="1"/>
</dbReference>
<reference evidence="2 3" key="1">
    <citation type="submission" date="2020-08" db="EMBL/GenBank/DDBJ databases">
        <title>Genomic Encyclopedia of Type Strains, Phase IV (KMG-V): Genome sequencing to study the core and pangenomes of soil and plant-associated prokaryotes.</title>
        <authorList>
            <person name="Whitman W."/>
        </authorList>
    </citation>
    <scope>NUCLEOTIDE SEQUENCE [LARGE SCALE GENOMIC DNA]</scope>
    <source>
        <strain evidence="2 3">SEMIA 4060</strain>
    </source>
</reference>
<dbReference type="AlphaFoldDB" id="A0A7X0IT90"/>
<name>A0A7X0IT90_9HYPH</name>
<feature type="transmembrane region" description="Helical" evidence="1">
    <location>
        <begin position="50"/>
        <end position="70"/>
    </location>
</feature>
<evidence type="ECO:0000313" key="2">
    <source>
        <dbReference type="EMBL" id="MBB6485552.1"/>
    </source>
</evidence>
<feature type="transmembrane region" description="Helical" evidence="1">
    <location>
        <begin position="181"/>
        <end position="207"/>
    </location>
</feature>
<dbReference type="EMBL" id="JACHBG010000005">
    <property type="protein sequence ID" value="MBB6485552.1"/>
    <property type="molecule type" value="Genomic_DNA"/>
</dbReference>
<comment type="caution">
    <text evidence="2">The sequence shown here is derived from an EMBL/GenBank/DDBJ whole genome shotgun (WGS) entry which is preliminary data.</text>
</comment>
<evidence type="ECO:0000256" key="1">
    <source>
        <dbReference type="SAM" id="Phobius"/>
    </source>
</evidence>
<feature type="transmembrane region" description="Helical" evidence="1">
    <location>
        <begin position="111"/>
        <end position="127"/>
    </location>
</feature>